<dbReference type="InterPro" id="IPR036388">
    <property type="entry name" value="WH-like_DNA-bd_sf"/>
</dbReference>
<dbReference type="InterPro" id="IPR009057">
    <property type="entry name" value="Homeodomain-like_sf"/>
</dbReference>
<proteinExistence type="predicted"/>
<dbReference type="FunFam" id="1.10.10.10:FF:000087">
    <property type="entry name" value="Transcriptional adapter 2"/>
    <property type="match status" value="1"/>
</dbReference>
<evidence type="ECO:0000256" key="1">
    <source>
        <dbReference type="SAM" id="MobiDB-lite"/>
    </source>
</evidence>
<name>A0A8T9BWY2_9HELO</name>
<reference evidence="3 4" key="1">
    <citation type="submission" date="2018-05" db="EMBL/GenBank/DDBJ databases">
        <title>Genome sequencing and assembly of the regulated plant pathogen Lachnellula willkommii and related sister species for the development of diagnostic species identification markers.</title>
        <authorList>
            <person name="Giroux E."/>
            <person name="Bilodeau G."/>
        </authorList>
    </citation>
    <scope>NUCLEOTIDE SEQUENCE [LARGE SCALE GENOMIC DNA]</scope>
    <source>
        <strain evidence="3 4">CBS 268.59</strain>
    </source>
</reference>
<sequence>MDDKTSSTAFGDSSSTTHNQIHSLVNGQPPSPYQSTSISGIVHCINRTNIHNMDRSKNPMDIKNSLMSPPEPIPEDSFYRSSPIINLLPNTMPKGKFQHPLSPPVSPATKTHSPDTPITTTVRDPILFPSTDSQGSSPSQPPLFPDDDAQQVVNNHIQATPANFFPPGIPPPRKADYMKTIEFVSSVYAQAARNPRGWGNMARAQLEDDQNARRQLAGGRKYTPIAPATSGGRPRAKPQGPRTNNNGGVQKPVRQKKVVDRGMTPDGPVKVKASADVHWSSLPDFCPPLESLGKVNKLTCDWKGSPKDLTDDPDVHLLHPFERELASRLRLTAAQYLASKRRIFIKRIEAYNTPKDFRKTDAQQACKIDVNKASKLWQAFEKAGWFHEKWIEKYV</sequence>
<feature type="compositionally biased region" description="Polar residues" evidence="1">
    <location>
        <begin position="108"/>
        <end position="122"/>
    </location>
</feature>
<dbReference type="InterPro" id="IPR007526">
    <property type="entry name" value="SWIRM"/>
</dbReference>
<evidence type="ECO:0000259" key="2">
    <source>
        <dbReference type="Pfam" id="PF04433"/>
    </source>
</evidence>
<feature type="domain" description="SWIRM" evidence="2">
    <location>
        <begin position="314"/>
        <end position="386"/>
    </location>
</feature>
<dbReference type="GO" id="GO:0010468">
    <property type="term" value="P:regulation of gene expression"/>
    <property type="evidence" value="ECO:0007669"/>
    <property type="project" value="UniProtKB-ARBA"/>
</dbReference>
<comment type="caution">
    <text evidence="3">The sequence shown here is derived from an EMBL/GenBank/DDBJ whole genome shotgun (WGS) entry which is preliminary data.</text>
</comment>
<evidence type="ECO:0000313" key="3">
    <source>
        <dbReference type="EMBL" id="TVY54606.1"/>
    </source>
</evidence>
<dbReference type="Proteomes" id="UP000469558">
    <property type="component" value="Unassembled WGS sequence"/>
</dbReference>
<dbReference type="Pfam" id="PF04433">
    <property type="entry name" value="SWIRM"/>
    <property type="match status" value="1"/>
</dbReference>
<feature type="region of interest" description="Disordered" evidence="1">
    <location>
        <begin position="97"/>
        <end position="148"/>
    </location>
</feature>
<dbReference type="AlphaFoldDB" id="A0A8T9BWY2"/>
<feature type="region of interest" description="Disordered" evidence="1">
    <location>
        <begin position="1"/>
        <end position="37"/>
    </location>
</feature>
<organism evidence="3 4">
    <name type="scientific">Lachnellula suecica</name>
    <dbReference type="NCBI Taxonomy" id="602035"/>
    <lineage>
        <taxon>Eukaryota</taxon>
        <taxon>Fungi</taxon>
        <taxon>Dikarya</taxon>
        <taxon>Ascomycota</taxon>
        <taxon>Pezizomycotina</taxon>
        <taxon>Leotiomycetes</taxon>
        <taxon>Helotiales</taxon>
        <taxon>Lachnaceae</taxon>
        <taxon>Lachnellula</taxon>
    </lineage>
</organism>
<keyword evidence="4" id="KW-1185">Reference proteome</keyword>
<evidence type="ECO:0000313" key="4">
    <source>
        <dbReference type="Proteomes" id="UP000469558"/>
    </source>
</evidence>
<accession>A0A8T9BWY2</accession>
<feature type="region of interest" description="Disordered" evidence="1">
    <location>
        <begin position="218"/>
        <end position="254"/>
    </location>
</feature>
<dbReference type="EMBL" id="QGMK01003036">
    <property type="protein sequence ID" value="TVY54606.1"/>
    <property type="molecule type" value="Genomic_DNA"/>
</dbReference>
<gene>
    <name evidence="3" type="primary">YOR338W</name>
    <name evidence="3" type="ORF">LSUE1_G010210</name>
</gene>
<dbReference type="SUPFAM" id="SSF46689">
    <property type="entry name" value="Homeodomain-like"/>
    <property type="match status" value="1"/>
</dbReference>
<dbReference type="Gene3D" id="1.10.10.10">
    <property type="entry name" value="Winged helix-like DNA-binding domain superfamily/Winged helix DNA-binding domain"/>
    <property type="match status" value="1"/>
</dbReference>
<dbReference type="OrthoDB" id="5598695at2759"/>
<protein>
    <submittedName>
        <fullName evidence="3">SWIRM domain-containing protein</fullName>
    </submittedName>
</protein>